<evidence type="ECO:0000256" key="1">
    <source>
        <dbReference type="ARBA" id="ARBA00004496"/>
    </source>
</evidence>
<dbReference type="SUPFAM" id="SSF51735">
    <property type="entry name" value="NAD(P)-binding Rossmann-fold domains"/>
    <property type="match status" value="1"/>
</dbReference>
<dbReference type="PANTHER" id="PTHR44085">
    <property type="entry name" value="SEPIAPTERIN REDUCTASE"/>
    <property type="match status" value="1"/>
</dbReference>
<reference evidence="5 6" key="1">
    <citation type="submission" date="2019-07" db="EMBL/GenBank/DDBJ databases">
        <title>Qingshengfaniella alkalisoli gen. nov., sp. nov., isolated from saline soil.</title>
        <authorList>
            <person name="Xu L."/>
            <person name="Huang X.-X."/>
            <person name="Sun J.-Q."/>
        </authorList>
    </citation>
    <scope>NUCLEOTIDE SEQUENCE [LARGE SCALE GENOMIC DNA]</scope>
    <source>
        <strain evidence="5 6">DSM 27279</strain>
    </source>
</reference>
<dbReference type="EMBL" id="VLTJ01000007">
    <property type="protein sequence ID" value="TSH98104.1"/>
    <property type="molecule type" value="Genomic_DNA"/>
</dbReference>
<evidence type="ECO:0000313" key="5">
    <source>
        <dbReference type="EMBL" id="TSH98104.1"/>
    </source>
</evidence>
<comment type="caution">
    <text evidence="5">The sequence shown here is derived from an EMBL/GenBank/DDBJ whole genome shotgun (WGS) entry which is preliminary data.</text>
</comment>
<dbReference type="GO" id="GO:0006729">
    <property type="term" value="P:tetrahydrobiopterin biosynthetic process"/>
    <property type="evidence" value="ECO:0007669"/>
    <property type="project" value="TreeGrafter"/>
</dbReference>
<evidence type="ECO:0000313" key="6">
    <source>
        <dbReference type="Proteomes" id="UP000318405"/>
    </source>
</evidence>
<dbReference type="Gene3D" id="3.40.50.720">
    <property type="entry name" value="NAD(P)-binding Rossmann-like Domain"/>
    <property type="match status" value="1"/>
</dbReference>
<dbReference type="PRINTS" id="PR00081">
    <property type="entry name" value="GDHRDH"/>
</dbReference>
<keyword evidence="2" id="KW-0963">Cytoplasm</keyword>
<dbReference type="Proteomes" id="UP000318405">
    <property type="component" value="Unassembled WGS sequence"/>
</dbReference>
<dbReference type="GO" id="GO:0004757">
    <property type="term" value="F:sepiapterin reductase (NADP+) activity"/>
    <property type="evidence" value="ECO:0007669"/>
    <property type="project" value="TreeGrafter"/>
</dbReference>
<name>A0A556AYT1_9BURK</name>
<dbReference type="OrthoDB" id="9794387at2"/>
<evidence type="ECO:0000256" key="4">
    <source>
        <dbReference type="ARBA" id="ARBA00023002"/>
    </source>
</evidence>
<comment type="subcellular location">
    <subcellularLocation>
        <location evidence="1">Cytoplasm</location>
    </subcellularLocation>
</comment>
<protein>
    <submittedName>
        <fullName evidence="5">SDR family oxidoreductase</fullName>
    </submittedName>
</protein>
<dbReference type="GO" id="GO:0005737">
    <property type="term" value="C:cytoplasm"/>
    <property type="evidence" value="ECO:0007669"/>
    <property type="project" value="UniProtKB-SubCell"/>
</dbReference>
<dbReference type="RefSeq" id="WP_143946986.1">
    <property type="nucleotide sequence ID" value="NZ_BAABMB010000004.1"/>
</dbReference>
<gene>
    <name evidence="5" type="ORF">FOZ76_04785</name>
</gene>
<dbReference type="NCBIfam" id="NF005436">
    <property type="entry name" value="PRK07023.1"/>
    <property type="match status" value="1"/>
</dbReference>
<keyword evidence="3" id="KW-0521">NADP</keyword>
<sequence>MTHTVAIITGASRGLGAALAFGLAREGTHLITFARNLHPELARHALAQGCQLEEHTVDLSHPMAMQAAAARMAIAMPRNAQRYLLINNAGTLGPVGPAGLQPAEQIAAAFNVNVTAAMVLTGHFLQATEGLTANRRILHISSGAARRPTASWSVYCASKAALDMHARTVKLEQGPHGARIVSLAPGVIDTPMQAGIRATPSQDFPDLARFQALHDEGKLATPEATAARVLAYLERDDFGATEVDDIRHY</sequence>
<dbReference type="PANTHER" id="PTHR44085:SF2">
    <property type="entry name" value="SEPIAPTERIN REDUCTASE"/>
    <property type="match status" value="1"/>
</dbReference>
<dbReference type="AlphaFoldDB" id="A0A556AYT1"/>
<accession>A0A556AYT1</accession>
<dbReference type="InterPro" id="IPR002347">
    <property type="entry name" value="SDR_fam"/>
</dbReference>
<keyword evidence="6" id="KW-1185">Reference proteome</keyword>
<evidence type="ECO:0000256" key="3">
    <source>
        <dbReference type="ARBA" id="ARBA00022857"/>
    </source>
</evidence>
<proteinExistence type="predicted"/>
<keyword evidence="4" id="KW-0560">Oxidoreductase</keyword>
<dbReference type="InterPro" id="IPR036291">
    <property type="entry name" value="NAD(P)-bd_dom_sf"/>
</dbReference>
<dbReference type="InterPro" id="IPR051721">
    <property type="entry name" value="Biopterin_syn/organic_redct"/>
</dbReference>
<dbReference type="Pfam" id="PF00106">
    <property type="entry name" value="adh_short"/>
    <property type="match status" value="1"/>
</dbReference>
<evidence type="ECO:0000256" key="2">
    <source>
        <dbReference type="ARBA" id="ARBA00022490"/>
    </source>
</evidence>
<organism evidence="5 6">
    <name type="scientific">Verticiella sediminum</name>
    <dbReference type="NCBI Taxonomy" id="1247510"/>
    <lineage>
        <taxon>Bacteria</taxon>
        <taxon>Pseudomonadati</taxon>
        <taxon>Pseudomonadota</taxon>
        <taxon>Betaproteobacteria</taxon>
        <taxon>Burkholderiales</taxon>
        <taxon>Alcaligenaceae</taxon>
        <taxon>Verticiella</taxon>
    </lineage>
</organism>